<name>A0A8I2YDR8_9AGAM</name>
<evidence type="ECO:0000313" key="6">
    <source>
        <dbReference type="Proteomes" id="UP000683000"/>
    </source>
</evidence>
<dbReference type="InterPro" id="IPR009000">
    <property type="entry name" value="Transl_B-barrel_sf"/>
</dbReference>
<dbReference type="FunFam" id="3.40.50.10050:FF:000002">
    <property type="entry name" value="Eukaryotic translation initiation factor 5B"/>
    <property type="match status" value="1"/>
</dbReference>
<evidence type="ECO:0000256" key="1">
    <source>
        <dbReference type="ARBA" id="ARBA00022741"/>
    </source>
</evidence>
<dbReference type="GO" id="GO:0005525">
    <property type="term" value="F:GTP binding"/>
    <property type="evidence" value="ECO:0007669"/>
    <property type="project" value="UniProtKB-KW"/>
</dbReference>
<dbReference type="GO" id="GO:0005739">
    <property type="term" value="C:mitochondrion"/>
    <property type="evidence" value="ECO:0007669"/>
    <property type="project" value="TreeGrafter"/>
</dbReference>
<feature type="domain" description="Translation initiation factor IF- 2" evidence="4">
    <location>
        <begin position="821"/>
        <end position="920"/>
    </location>
</feature>
<feature type="region of interest" description="Disordered" evidence="3">
    <location>
        <begin position="152"/>
        <end position="211"/>
    </location>
</feature>
<protein>
    <recommendedName>
        <fullName evidence="4">Translation initiation factor IF- 2 domain-containing protein</fullName>
    </recommendedName>
</protein>
<dbReference type="InterPro" id="IPR023115">
    <property type="entry name" value="TIF_IF2_dom3"/>
</dbReference>
<accession>A0A8I2YDR8</accession>
<dbReference type="Gene3D" id="3.40.50.300">
    <property type="entry name" value="P-loop containing nucleotide triphosphate hydrolases"/>
    <property type="match status" value="2"/>
</dbReference>
<dbReference type="Pfam" id="PF11987">
    <property type="entry name" value="IF-2"/>
    <property type="match status" value="1"/>
</dbReference>
<organism evidence="5 6">
    <name type="scientific">Boletus reticuloceps</name>
    <dbReference type="NCBI Taxonomy" id="495285"/>
    <lineage>
        <taxon>Eukaryota</taxon>
        <taxon>Fungi</taxon>
        <taxon>Dikarya</taxon>
        <taxon>Basidiomycota</taxon>
        <taxon>Agaricomycotina</taxon>
        <taxon>Agaricomycetes</taxon>
        <taxon>Agaricomycetidae</taxon>
        <taxon>Boletales</taxon>
        <taxon>Boletineae</taxon>
        <taxon>Boletaceae</taxon>
        <taxon>Boletoideae</taxon>
        <taxon>Boletus</taxon>
    </lineage>
</organism>
<dbReference type="Proteomes" id="UP000683000">
    <property type="component" value="Unassembled WGS sequence"/>
</dbReference>
<reference evidence="5" key="1">
    <citation type="submission" date="2021-03" db="EMBL/GenBank/DDBJ databases">
        <title>Evolutionary innovations through gain and loss of genes in the ectomycorrhizal Boletales.</title>
        <authorList>
            <person name="Wu G."/>
            <person name="Miyauchi S."/>
            <person name="Morin E."/>
            <person name="Yang Z.-L."/>
            <person name="Xu J."/>
            <person name="Martin F.M."/>
        </authorList>
    </citation>
    <scope>NUCLEOTIDE SEQUENCE</scope>
    <source>
        <strain evidence="5">BR01</strain>
    </source>
</reference>
<dbReference type="AlphaFoldDB" id="A0A8I2YDR8"/>
<dbReference type="InterPro" id="IPR036925">
    <property type="entry name" value="TIF_IF2_dom3_sf"/>
</dbReference>
<proteinExistence type="predicted"/>
<feature type="region of interest" description="Disordered" evidence="3">
    <location>
        <begin position="468"/>
        <end position="487"/>
    </location>
</feature>
<dbReference type="GO" id="GO:0003743">
    <property type="term" value="F:translation initiation factor activity"/>
    <property type="evidence" value="ECO:0007669"/>
    <property type="project" value="TreeGrafter"/>
</dbReference>
<evidence type="ECO:0000256" key="2">
    <source>
        <dbReference type="ARBA" id="ARBA00023134"/>
    </source>
</evidence>
<dbReference type="PANTHER" id="PTHR43381">
    <property type="entry name" value="TRANSLATION INITIATION FACTOR IF-2-RELATED"/>
    <property type="match status" value="1"/>
</dbReference>
<dbReference type="Gene3D" id="2.40.30.10">
    <property type="entry name" value="Translation factors"/>
    <property type="match status" value="2"/>
</dbReference>
<dbReference type="EMBL" id="JAGFBS010000055">
    <property type="protein sequence ID" value="KAG6370159.1"/>
    <property type="molecule type" value="Genomic_DNA"/>
</dbReference>
<dbReference type="InterPro" id="IPR027417">
    <property type="entry name" value="P-loop_NTPase"/>
</dbReference>
<dbReference type="Gene3D" id="3.40.50.10050">
    <property type="entry name" value="Translation initiation factor IF- 2, domain 3"/>
    <property type="match status" value="1"/>
</dbReference>
<dbReference type="SUPFAM" id="SSF52540">
    <property type="entry name" value="P-loop containing nucleoside triphosphate hydrolases"/>
    <property type="match status" value="2"/>
</dbReference>
<gene>
    <name evidence="5" type="ORF">JVT61DRAFT_12306</name>
</gene>
<evidence type="ECO:0000313" key="5">
    <source>
        <dbReference type="EMBL" id="KAG6370159.1"/>
    </source>
</evidence>
<keyword evidence="1" id="KW-0547">Nucleotide-binding</keyword>
<feature type="compositionally biased region" description="Basic and acidic residues" evidence="3">
    <location>
        <begin position="181"/>
        <end position="206"/>
    </location>
</feature>
<comment type="caution">
    <text evidence="5">The sequence shown here is derived from an EMBL/GenBank/DDBJ whole genome shotgun (WGS) entry which is preliminary data.</text>
</comment>
<keyword evidence="2" id="KW-0342">GTP-binding</keyword>
<evidence type="ECO:0000259" key="4">
    <source>
        <dbReference type="Pfam" id="PF11987"/>
    </source>
</evidence>
<keyword evidence="6" id="KW-1185">Reference proteome</keyword>
<dbReference type="SUPFAM" id="SSF52156">
    <property type="entry name" value="Initiation factor IF2/eIF5b, domain 3"/>
    <property type="match status" value="1"/>
</dbReference>
<dbReference type="InterPro" id="IPR015760">
    <property type="entry name" value="TIF_IF2"/>
</dbReference>
<sequence length="953" mass="101752">MLSRQLHAQILKHATFPPPEPAFVNCTRPPSHARSQFKGGHGNKIPAGNALTKLIIGTPLTAAVTLATQQIDDADADNAPTAEAKPGFSAFGALAIEGDDGPPEVDENEDFGGLMCAIKGGIGKTKKDKKKAKKVQEDFDEPLDEELNADGLTPIISSAPPVPSAEPQADGDEDGDTGPKILDKKEKEKLKKEPKKKVQAEAKKSAAAEGAPVDTTVIAPSSSSALLASHSSLTPSAVFGSSAGAGDGEGNAVAGAGLSGLDSRAGDTGAESLYLLIGPFFLREAYYQQRASRTVVANLLSALPRQSTLVCVVQRRPFSLFASSSVSDPLFLANSHFMMYLSSSAFSSSSAARLSSSSVRFAFSSNLCFSSIIAFNAIIPPFFLFAVGAGAGAAAGAGTDASSSLLPFFASASAAPPPSWPSPSSSSFPNFESEGAGTDAAALAPAIKEDWDASSEDERCLQMEKQADLKQCQGPISSPPRKDPQMNLPKTIRKKAEAAKRRAKAHEAALAERSKDNLCSPVCCILGHVDTGKTKLLDKIRQSNVQEGEAGGITRQIDAMKTKTTVLNKYVCYRMGNKNTNLQGCLSLTLLATNRSPIYAVVEAHFAISPFLSLISCMASNHKHSSPSAYLEIDPFIIALNEIDRMFWWEATPDGAFLESLAKQKRSVQRKFKDRVQKTMLAFGEQGLTAVLHCENKDFARNVSLVPTSEIAGEGIPDMIMLLVDLTQQRMSDRLMYLSELECTVLEVKVVEGLGTTIGVVLSNGILRESDKIVVCVKAALGVKVVASDLEKAVADSQLLVVGPDNDEEDLMEGVMSDQTSLLNSIDKSGRGVSVQASTLGSLEALLHFLKVSKIPVPGINIGPIHKKDIMHMAAMLERAKGLAVVLAFDVPVDMDAEWLAEEMGIKIFEADIIYHLFDVFTAYNEIMEVKRRDAAPQAFWPCRLKTIAAFCI</sequence>
<evidence type="ECO:0000256" key="3">
    <source>
        <dbReference type="SAM" id="MobiDB-lite"/>
    </source>
</evidence>
<dbReference type="PANTHER" id="PTHR43381:SF4">
    <property type="entry name" value="EUKARYOTIC TRANSLATION INITIATION FACTOR 5B"/>
    <property type="match status" value="1"/>
</dbReference>
<dbReference type="OrthoDB" id="4928at2759"/>
<dbReference type="SUPFAM" id="SSF50447">
    <property type="entry name" value="Translation proteins"/>
    <property type="match status" value="1"/>
</dbReference>